<feature type="region of interest" description="Disordered" evidence="1">
    <location>
        <begin position="207"/>
        <end position="283"/>
    </location>
</feature>
<organism evidence="2 3">
    <name type="scientific">Polyplosphaeria fusca</name>
    <dbReference type="NCBI Taxonomy" id="682080"/>
    <lineage>
        <taxon>Eukaryota</taxon>
        <taxon>Fungi</taxon>
        <taxon>Dikarya</taxon>
        <taxon>Ascomycota</taxon>
        <taxon>Pezizomycotina</taxon>
        <taxon>Dothideomycetes</taxon>
        <taxon>Pleosporomycetidae</taxon>
        <taxon>Pleosporales</taxon>
        <taxon>Tetraplosphaeriaceae</taxon>
        <taxon>Polyplosphaeria</taxon>
    </lineage>
</organism>
<dbReference type="Proteomes" id="UP000799444">
    <property type="component" value="Unassembled WGS sequence"/>
</dbReference>
<evidence type="ECO:0000256" key="1">
    <source>
        <dbReference type="SAM" id="MobiDB-lite"/>
    </source>
</evidence>
<reference evidence="2" key="1">
    <citation type="journal article" date="2020" name="Stud. Mycol.">
        <title>101 Dothideomycetes genomes: a test case for predicting lifestyles and emergence of pathogens.</title>
        <authorList>
            <person name="Haridas S."/>
            <person name="Albert R."/>
            <person name="Binder M."/>
            <person name="Bloem J."/>
            <person name="Labutti K."/>
            <person name="Salamov A."/>
            <person name="Andreopoulos B."/>
            <person name="Baker S."/>
            <person name="Barry K."/>
            <person name="Bills G."/>
            <person name="Bluhm B."/>
            <person name="Cannon C."/>
            <person name="Castanera R."/>
            <person name="Culley D."/>
            <person name="Daum C."/>
            <person name="Ezra D."/>
            <person name="Gonzalez J."/>
            <person name="Henrissat B."/>
            <person name="Kuo A."/>
            <person name="Liang C."/>
            <person name="Lipzen A."/>
            <person name="Lutzoni F."/>
            <person name="Magnuson J."/>
            <person name="Mondo S."/>
            <person name="Nolan M."/>
            <person name="Ohm R."/>
            <person name="Pangilinan J."/>
            <person name="Park H.-J."/>
            <person name="Ramirez L."/>
            <person name="Alfaro M."/>
            <person name="Sun H."/>
            <person name="Tritt A."/>
            <person name="Yoshinaga Y."/>
            <person name="Zwiers L.-H."/>
            <person name="Turgeon B."/>
            <person name="Goodwin S."/>
            <person name="Spatafora J."/>
            <person name="Crous P."/>
            <person name="Grigoriev I."/>
        </authorList>
    </citation>
    <scope>NUCLEOTIDE SEQUENCE</scope>
    <source>
        <strain evidence="2">CBS 125425</strain>
    </source>
</reference>
<protein>
    <submittedName>
        <fullName evidence="2">Uncharacterized protein</fullName>
    </submittedName>
</protein>
<accession>A0A9P4R2Z1</accession>
<gene>
    <name evidence="2" type="ORF">EJ04DRAFT_428937</name>
</gene>
<evidence type="ECO:0000313" key="3">
    <source>
        <dbReference type="Proteomes" id="UP000799444"/>
    </source>
</evidence>
<feature type="compositionally biased region" description="Polar residues" evidence="1">
    <location>
        <begin position="207"/>
        <end position="217"/>
    </location>
</feature>
<comment type="caution">
    <text evidence="2">The sequence shown here is derived from an EMBL/GenBank/DDBJ whole genome shotgun (WGS) entry which is preliminary data.</text>
</comment>
<feature type="compositionally biased region" description="Pro residues" evidence="1">
    <location>
        <begin position="246"/>
        <end position="273"/>
    </location>
</feature>
<evidence type="ECO:0000313" key="2">
    <source>
        <dbReference type="EMBL" id="KAF2738423.1"/>
    </source>
</evidence>
<dbReference type="OrthoDB" id="4764735at2759"/>
<feature type="compositionally biased region" description="Polar residues" evidence="1">
    <location>
        <begin position="274"/>
        <end position="283"/>
    </location>
</feature>
<proteinExistence type="predicted"/>
<sequence length="283" mass="31876">MSPNWRIAQPYCLALGPQNNSPEPIWYIGCKVLEGTDKIFYSQIHFDINYPDLSRWTKTIPNGPRACHVVFGPGLSFFACAQGYGSIWAGVPGDLTDKVQKAYDTPTQVSLGVNNAWFVMWADGYYAWKFYGNYSGLDQILTTAEPRTVSFLAISPYNKEHYFVAFKDRTVKYNFIGAAEWMPQMQEVFSEWQAEIMARQGYQQPWGQQPMNPQQWNAYPPTPNTLGQPSPGLIPVSPQSPYANPLTPPYSPYNQYAPPPGQGYPGLYGPPPSMQRSSSTEVR</sequence>
<name>A0A9P4R2Z1_9PLEO</name>
<keyword evidence="3" id="KW-1185">Reference proteome</keyword>
<dbReference type="EMBL" id="ML996109">
    <property type="protein sequence ID" value="KAF2738423.1"/>
    <property type="molecule type" value="Genomic_DNA"/>
</dbReference>
<dbReference type="AlphaFoldDB" id="A0A9P4R2Z1"/>